<dbReference type="PROSITE" id="PS50206">
    <property type="entry name" value="RHODANESE_3"/>
    <property type="match status" value="1"/>
</dbReference>
<dbReference type="InterPro" id="IPR001763">
    <property type="entry name" value="Rhodanese-like_dom"/>
</dbReference>
<name>A0A381YID0_9ZZZZ</name>
<gene>
    <name evidence="2" type="ORF">METZ01_LOCUS129031</name>
</gene>
<organism evidence="2">
    <name type="scientific">marine metagenome</name>
    <dbReference type="NCBI Taxonomy" id="408172"/>
    <lineage>
        <taxon>unclassified sequences</taxon>
        <taxon>metagenomes</taxon>
        <taxon>ecological metagenomes</taxon>
    </lineage>
</organism>
<dbReference type="SUPFAM" id="SSF52821">
    <property type="entry name" value="Rhodanese/Cell cycle control phosphatase"/>
    <property type="match status" value="1"/>
</dbReference>
<reference evidence="2" key="1">
    <citation type="submission" date="2018-05" db="EMBL/GenBank/DDBJ databases">
        <authorList>
            <person name="Lanie J.A."/>
            <person name="Ng W.-L."/>
            <person name="Kazmierczak K.M."/>
            <person name="Andrzejewski T.M."/>
            <person name="Davidsen T.M."/>
            <person name="Wayne K.J."/>
            <person name="Tettelin H."/>
            <person name="Glass J.I."/>
            <person name="Rusch D."/>
            <person name="Podicherti R."/>
            <person name="Tsui H.-C.T."/>
            <person name="Winkler M.E."/>
        </authorList>
    </citation>
    <scope>NUCLEOTIDE SEQUENCE</scope>
</reference>
<dbReference type="CDD" id="cd00158">
    <property type="entry name" value="RHOD"/>
    <property type="match status" value="1"/>
</dbReference>
<proteinExistence type="predicted"/>
<dbReference type="Gene3D" id="3.40.250.10">
    <property type="entry name" value="Rhodanese-like domain"/>
    <property type="match status" value="1"/>
</dbReference>
<evidence type="ECO:0000259" key="1">
    <source>
        <dbReference type="PROSITE" id="PS50206"/>
    </source>
</evidence>
<dbReference type="SMART" id="SM00450">
    <property type="entry name" value="RHOD"/>
    <property type="match status" value="1"/>
</dbReference>
<evidence type="ECO:0000313" key="2">
    <source>
        <dbReference type="EMBL" id="SVA76177.1"/>
    </source>
</evidence>
<dbReference type="AlphaFoldDB" id="A0A381YID0"/>
<dbReference type="InterPro" id="IPR036873">
    <property type="entry name" value="Rhodanese-like_dom_sf"/>
</dbReference>
<accession>A0A381YID0</accession>
<dbReference type="EMBL" id="UINC01018191">
    <property type="protein sequence ID" value="SVA76177.1"/>
    <property type="molecule type" value="Genomic_DNA"/>
</dbReference>
<feature type="non-terminal residue" evidence="2">
    <location>
        <position position="1"/>
    </location>
</feature>
<sequence>VDARDLEYYEKGHIPGAWNSNDFMELIFRLDSLQGKDRSLVTYCDGDDCGSSEDLAYDLQNEGFTKIFVFVGGWSEWKQAGYSVEK</sequence>
<feature type="domain" description="Rhodanese" evidence="1">
    <location>
        <begin position="1"/>
        <end position="86"/>
    </location>
</feature>
<protein>
    <recommendedName>
        <fullName evidence="1">Rhodanese domain-containing protein</fullName>
    </recommendedName>
</protein>
<dbReference type="Pfam" id="PF00581">
    <property type="entry name" value="Rhodanese"/>
    <property type="match status" value="1"/>
</dbReference>